<dbReference type="PANTHER" id="PTHR21666">
    <property type="entry name" value="PEPTIDASE-RELATED"/>
    <property type="match status" value="1"/>
</dbReference>
<dbReference type="Gene3D" id="2.70.70.10">
    <property type="entry name" value="Glucose Permease (Domain IIA)"/>
    <property type="match status" value="1"/>
</dbReference>
<evidence type="ECO:0000313" key="5">
    <source>
        <dbReference type="Proteomes" id="UP000609651"/>
    </source>
</evidence>
<keyword evidence="5" id="KW-1185">Reference proteome</keyword>
<name>A0ABX1VK52_9PLAN</name>
<protein>
    <recommendedName>
        <fullName evidence="3">M23ase beta-sheet core domain-containing protein</fullName>
    </recommendedName>
</protein>
<feature type="domain" description="M23ase beta-sheet core" evidence="3">
    <location>
        <begin position="88"/>
        <end position="186"/>
    </location>
</feature>
<evidence type="ECO:0000256" key="1">
    <source>
        <dbReference type="SAM" id="MobiDB-lite"/>
    </source>
</evidence>
<dbReference type="CDD" id="cd12797">
    <property type="entry name" value="M23_peptidase"/>
    <property type="match status" value="1"/>
</dbReference>
<reference evidence="4 5" key="1">
    <citation type="journal article" date="2020" name="Syst. Appl. Microbiol.">
        <title>Alienimonas chondri sp. nov., a novel planctomycete isolated from the biofilm of the red alga Chondrus crispus.</title>
        <authorList>
            <person name="Vitorino I."/>
            <person name="Albuquerque L."/>
            <person name="Wiegand S."/>
            <person name="Kallscheuer N."/>
            <person name="da Costa M.S."/>
            <person name="Lobo-da-Cunha A."/>
            <person name="Jogler C."/>
            <person name="Lage O.M."/>
        </authorList>
    </citation>
    <scope>NUCLEOTIDE SEQUENCE [LARGE SCALE GENOMIC DNA]</scope>
    <source>
        <strain evidence="4 5">LzC2</strain>
    </source>
</reference>
<dbReference type="SUPFAM" id="SSF51261">
    <property type="entry name" value="Duplicated hybrid motif"/>
    <property type="match status" value="1"/>
</dbReference>
<dbReference type="InterPro" id="IPR050570">
    <property type="entry name" value="Cell_wall_metabolism_enzyme"/>
</dbReference>
<dbReference type="Pfam" id="PF01551">
    <property type="entry name" value="Peptidase_M23"/>
    <property type="match status" value="1"/>
</dbReference>
<dbReference type="EMBL" id="WTPX01000294">
    <property type="protein sequence ID" value="NNJ28102.1"/>
    <property type="molecule type" value="Genomic_DNA"/>
</dbReference>
<evidence type="ECO:0000256" key="2">
    <source>
        <dbReference type="SAM" id="SignalP"/>
    </source>
</evidence>
<dbReference type="PANTHER" id="PTHR21666:SF270">
    <property type="entry name" value="MUREIN HYDROLASE ACTIVATOR ENVC"/>
    <property type="match status" value="1"/>
</dbReference>
<keyword evidence="2" id="KW-0732">Signal</keyword>
<gene>
    <name evidence="4" type="ORF">LzC2_42130</name>
</gene>
<comment type="caution">
    <text evidence="4">The sequence shown here is derived from an EMBL/GenBank/DDBJ whole genome shotgun (WGS) entry which is preliminary data.</text>
</comment>
<sequence length="343" mass="37783">MHRFVFFALSLCWATTVFAQSTDEPAPGDSPPVKLVTPIGGEAWKDWAIVNYVDVDPKFRGVKDARGGDYTYDFHDAVDFTLPNFAVMDRGVPVLAAADGVVIQTDDGHTDRNYGDVNDPKTRPKTPPNLIEIDHPGGLRTSYLHLKKGSLKVKPGDRVSAGQTIALVGSSGRSSGPHLHFKVVTQEGANAAQIAHRGGIVVATLEDPERWWKNPLPYAGDVSGVLDHGVTKIEPTEDTIAERPADADPFTSRGPAGGEGRSVWVWAQLHGFKEGDRLNYEFLDPRGRVQTTIPFETPTIRFGWWSASLDLPARVDPGRWTVRVTHNDKPLFTEQFIVSSRRR</sequence>
<dbReference type="InterPro" id="IPR011055">
    <property type="entry name" value="Dup_hybrid_motif"/>
</dbReference>
<dbReference type="RefSeq" id="WP_171189999.1">
    <property type="nucleotide sequence ID" value="NZ_WTPX01000294.1"/>
</dbReference>
<evidence type="ECO:0000313" key="4">
    <source>
        <dbReference type="EMBL" id="NNJ28102.1"/>
    </source>
</evidence>
<proteinExistence type="predicted"/>
<dbReference type="Proteomes" id="UP000609651">
    <property type="component" value="Unassembled WGS sequence"/>
</dbReference>
<feature type="compositionally biased region" description="Basic and acidic residues" evidence="1">
    <location>
        <begin position="107"/>
        <end position="122"/>
    </location>
</feature>
<accession>A0ABX1VK52</accession>
<feature type="chain" id="PRO_5045185620" description="M23ase beta-sheet core domain-containing protein" evidence="2">
    <location>
        <begin position="20"/>
        <end position="343"/>
    </location>
</feature>
<dbReference type="InterPro" id="IPR016047">
    <property type="entry name" value="M23ase_b-sheet_dom"/>
</dbReference>
<evidence type="ECO:0000259" key="3">
    <source>
        <dbReference type="Pfam" id="PF01551"/>
    </source>
</evidence>
<organism evidence="4 5">
    <name type="scientific">Alienimonas chondri</name>
    <dbReference type="NCBI Taxonomy" id="2681879"/>
    <lineage>
        <taxon>Bacteria</taxon>
        <taxon>Pseudomonadati</taxon>
        <taxon>Planctomycetota</taxon>
        <taxon>Planctomycetia</taxon>
        <taxon>Planctomycetales</taxon>
        <taxon>Planctomycetaceae</taxon>
        <taxon>Alienimonas</taxon>
    </lineage>
</organism>
<feature type="signal peptide" evidence="2">
    <location>
        <begin position="1"/>
        <end position="19"/>
    </location>
</feature>
<feature type="region of interest" description="Disordered" evidence="1">
    <location>
        <begin position="107"/>
        <end position="131"/>
    </location>
</feature>